<keyword evidence="1" id="KW-0808">Transferase</keyword>
<accession>A0A383AAL3</accession>
<dbReference type="GO" id="GO:0005737">
    <property type="term" value="C:cytoplasm"/>
    <property type="evidence" value="ECO:0007669"/>
    <property type="project" value="InterPro"/>
</dbReference>
<evidence type="ECO:0000256" key="2">
    <source>
        <dbReference type="ARBA" id="ARBA00023315"/>
    </source>
</evidence>
<dbReference type="InterPro" id="IPR010167">
    <property type="entry name" value="NH2A_AcTrfase"/>
</dbReference>
<reference evidence="4" key="1">
    <citation type="submission" date="2018-05" db="EMBL/GenBank/DDBJ databases">
        <authorList>
            <person name="Lanie J.A."/>
            <person name="Ng W.-L."/>
            <person name="Kazmierczak K.M."/>
            <person name="Andrzejewski T.M."/>
            <person name="Davidsen T.M."/>
            <person name="Wayne K.J."/>
            <person name="Tettelin H."/>
            <person name="Glass J.I."/>
            <person name="Rusch D."/>
            <person name="Podicherti R."/>
            <person name="Tsui H.-C.T."/>
            <person name="Winkler M.E."/>
        </authorList>
    </citation>
    <scope>NUCLEOTIDE SEQUENCE</scope>
</reference>
<sequence>MKPTDLRGILQYIPRFRKKTFVIAADGVVVTHVNFANLLLDIAVLHSLNIRVVLVHGAAEQIAQLAAEKSASPSYLDGVGITDDATLKLAITAANGLTHEILEGFATNDLRAANANAVVAHPLGILNGIDHQNTGKVERVDQEMLQT</sequence>
<dbReference type="SUPFAM" id="SSF53633">
    <property type="entry name" value="Carbamate kinase-like"/>
    <property type="match status" value="1"/>
</dbReference>
<dbReference type="GO" id="GO:0006526">
    <property type="term" value="P:L-arginine biosynthetic process"/>
    <property type="evidence" value="ECO:0007669"/>
    <property type="project" value="InterPro"/>
</dbReference>
<evidence type="ECO:0000313" key="4">
    <source>
        <dbReference type="EMBL" id="SVE04671.1"/>
    </source>
</evidence>
<name>A0A383AAL3_9ZZZZ</name>
<dbReference type="GO" id="GO:0004042">
    <property type="term" value="F:L-glutamate N-acetyltransferase activity"/>
    <property type="evidence" value="ECO:0007669"/>
    <property type="project" value="InterPro"/>
</dbReference>
<dbReference type="Gene3D" id="3.40.1160.10">
    <property type="entry name" value="Acetylglutamate kinase-like"/>
    <property type="match status" value="1"/>
</dbReference>
<keyword evidence="2" id="KW-0012">Acyltransferase</keyword>
<proteinExistence type="predicted"/>
<dbReference type="AlphaFoldDB" id="A0A383AAL3"/>
<dbReference type="InterPro" id="IPR001048">
    <property type="entry name" value="Asp/Glu/Uridylate_kinase"/>
</dbReference>
<evidence type="ECO:0000259" key="3">
    <source>
        <dbReference type="Pfam" id="PF00696"/>
    </source>
</evidence>
<feature type="domain" description="Aspartate/glutamate/uridylate kinase" evidence="3">
    <location>
        <begin position="19"/>
        <end position="145"/>
    </location>
</feature>
<evidence type="ECO:0000256" key="1">
    <source>
        <dbReference type="ARBA" id="ARBA00022679"/>
    </source>
</evidence>
<dbReference type="EMBL" id="UINC01190486">
    <property type="protein sequence ID" value="SVE04671.1"/>
    <property type="molecule type" value="Genomic_DNA"/>
</dbReference>
<dbReference type="Pfam" id="PF00696">
    <property type="entry name" value="AA_kinase"/>
    <property type="match status" value="1"/>
</dbReference>
<protein>
    <recommendedName>
        <fullName evidence="3">Aspartate/glutamate/uridylate kinase domain-containing protein</fullName>
    </recommendedName>
</protein>
<feature type="non-terminal residue" evidence="4">
    <location>
        <position position="147"/>
    </location>
</feature>
<dbReference type="PANTHER" id="PTHR30602">
    <property type="entry name" value="AMINO-ACID ACETYLTRANSFERASE"/>
    <property type="match status" value="1"/>
</dbReference>
<gene>
    <name evidence="4" type="ORF">METZ01_LOCUS457525</name>
</gene>
<dbReference type="InterPro" id="IPR036393">
    <property type="entry name" value="AceGlu_kinase-like_sf"/>
</dbReference>
<organism evidence="4">
    <name type="scientific">marine metagenome</name>
    <dbReference type="NCBI Taxonomy" id="408172"/>
    <lineage>
        <taxon>unclassified sequences</taxon>
        <taxon>metagenomes</taxon>
        <taxon>ecological metagenomes</taxon>
    </lineage>
</organism>
<dbReference type="PANTHER" id="PTHR30602:SF12">
    <property type="entry name" value="AMINO-ACID ACETYLTRANSFERASE NAGS1, CHLOROPLASTIC-RELATED"/>
    <property type="match status" value="1"/>
</dbReference>